<proteinExistence type="predicted"/>
<dbReference type="EMBL" id="UINC01016660">
    <property type="protein sequence ID" value="SVA69202.1"/>
    <property type="molecule type" value="Genomic_DNA"/>
</dbReference>
<evidence type="ECO:0000259" key="1">
    <source>
        <dbReference type="Pfam" id="PF01557"/>
    </source>
</evidence>
<feature type="domain" description="Fumarylacetoacetase-like C-terminal" evidence="1">
    <location>
        <begin position="105"/>
        <end position="328"/>
    </location>
</feature>
<dbReference type="SUPFAM" id="SSF56529">
    <property type="entry name" value="FAH"/>
    <property type="match status" value="1"/>
</dbReference>
<reference evidence="2" key="1">
    <citation type="submission" date="2018-05" db="EMBL/GenBank/DDBJ databases">
        <authorList>
            <person name="Lanie J.A."/>
            <person name="Ng W.-L."/>
            <person name="Kazmierczak K.M."/>
            <person name="Andrzejewski T.M."/>
            <person name="Davidsen T.M."/>
            <person name="Wayne K.J."/>
            <person name="Tettelin H."/>
            <person name="Glass J.I."/>
            <person name="Rusch D."/>
            <person name="Podicherti R."/>
            <person name="Tsui H.-C.T."/>
            <person name="Winkler M.E."/>
        </authorList>
    </citation>
    <scope>NUCLEOTIDE SEQUENCE</scope>
</reference>
<accession>A0A381XXJ4</accession>
<gene>
    <name evidence="2" type="ORF">METZ01_LOCUS122056</name>
</gene>
<dbReference type="AlphaFoldDB" id="A0A381XXJ4"/>
<dbReference type="InterPro" id="IPR011234">
    <property type="entry name" value="Fumarylacetoacetase-like_C"/>
</dbReference>
<organism evidence="2">
    <name type="scientific">marine metagenome</name>
    <dbReference type="NCBI Taxonomy" id="408172"/>
    <lineage>
        <taxon>unclassified sequences</taxon>
        <taxon>metagenomes</taxon>
        <taxon>ecological metagenomes</taxon>
    </lineage>
</organism>
<name>A0A381XXJ4_9ZZZZ</name>
<dbReference type="PANTHER" id="PTHR43211">
    <property type="entry name" value="FUMARYLACETOACETATE HYDROLASE"/>
    <property type="match status" value="1"/>
</dbReference>
<dbReference type="Pfam" id="PF01557">
    <property type="entry name" value="FAA_hydrolase"/>
    <property type="match status" value="1"/>
</dbReference>
<dbReference type="PANTHER" id="PTHR43211:SF1">
    <property type="entry name" value="BLL6422 PROTEIN"/>
    <property type="match status" value="1"/>
</dbReference>
<dbReference type="InterPro" id="IPR036663">
    <property type="entry name" value="Fumarylacetoacetase_C_sf"/>
</dbReference>
<dbReference type="Gene3D" id="3.90.850.10">
    <property type="entry name" value="Fumarylacetoacetase-like, C-terminal domain"/>
    <property type="match status" value="1"/>
</dbReference>
<sequence>MKFLTYMLEGGAQTRFGFKKDEYVIDTIRASIWANETKGDPSFLEIPSSLKRALQNWDANFTKLKELDASLPDMNIQSHSGGGKPIAILEKEVQLFAPVPNPQSFRDFYAFEQHVKNTRKLRGLDMPPDWYKIAVFHFSNPATLYGHGEEIPYPKGTEELDYELEFSIIIATGGSDISQENADRYIAGYTICNDWSARDLQRKEMVMNLGQAKGNDFASSFGPYMVTPDELVDALDDNGKLNLRMTCHVNGKLLSDGNTNDLYHPFERMIQYASMNANLLPGDYLGSGTVGSGCILELGSENSGGWIQKGDVVRMEIERLGVLENKIV</sequence>
<protein>
    <recommendedName>
        <fullName evidence="1">Fumarylacetoacetase-like C-terminal domain-containing protein</fullName>
    </recommendedName>
</protein>
<dbReference type="GO" id="GO:0003824">
    <property type="term" value="F:catalytic activity"/>
    <property type="evidence" value="ECO:0007669"/>
    <property type="project" value="InterPro"/>
</dbReference>
<evidence type="ECO:0000313" key="2">
    <source>
        <dbReference type="EMBL" id="SVA69202.1"/>
    </source>
</evidence>